<organism evidence="2">
    <name type="scientific">marine metagenome</name>
    <dbReference type="NCBI Taxonomy" id="408172"/>
    <lineage>
        <taxon>unclassified sequences</taxon>
        <taxon>metagenomes</taxon>
        <taxon>ecological metagenomes</taxon>
    </lineage>
</organism>
<dbReference type="EMBL" id="UINC01002972">
    <property type="protein sequence ID" value="SVA02124.1"/>
    <property type="molecule type" value="Genomic_DNA"/>
</dbReference>
<gene>
    <name evidence="2" type="ORF">METZ01_LOCUS54978</name>
</gene>
<keyword evidence="1" id="KW-0472">Membrane</keyword>
<proteinExistence type="predicted"/>
<keyword evidence="1" id="KW-1133">Transmembrane helix</keyword>
<keyword evidence="1" id="KW-0812">Transmembrane</keyword>
<reference evidence="2" key="1">
    <citation type="submission" date="2018-05" db="EMBL/GenBank/DDBJ databases">
        <authorList>
            <person name="Lanie J.A."/>
            <person name="Ng W.-L."/>
            <person name="Kazmierczak K.M."/>
            <person name="Andrzejewski T.M."/>
            <person name="Davidsen T.M."/>
            <person name="Wayne K.J."/>
            <person name="Tettelin H."/>
            <person name="Glass J.I."/>
            <person name="Rusch D."/>
            <person name="Podicherti R."/>
            <person name="Tsui H.-C.T."/>
            <person name="Winkler M.E."/>
        </authorList>
    </citation>
    <scope>NUCLEOTIDE SEQUENCE</scope>
</reference>
<protein>
    <submittedName>
        <fullName evidence="2">Uncharacterized protein</fullName>
    </submittedName>
</protein>
<sequence length="52" mass="6155">MEWYYYVGAAALGWFISAMISRRAAIIHAVRNWAGFRESFKKIRIWAESDEE</sequence>
<evidence type="ECO:0000313" key="2">
    <source>
        <dbReference type="EMBL" id="SVA02124.1"/>
    </source>
</evidence>
<accession>A0A381SF70</accession>
<feature type="transmembrane region" description="Helical" evidence="1">
    <location>
        <begin position="6"/>
        <end position="25"/>
    </location>
</feature>
<dbReference type="AlphaFoldDB" id="A0A381SF70"/>
<name>A0A381SF70_9ZZZZ</name>
<evidence type="ECO:0000256" key="1">
    <source>
        <dbReference type="SAM" id="Phobius"/>
    </source>
</evidence>